<feature type="region of interest" description="Disordered" evidence="1">
    <location>
        <begin position="142"/>
        <end position="179"/>
    </location>
</feature>
<proteinExistence type="predicted"/>
<sequence>ITVEALESLLIKSSKLLSQDPFHLHQLSKLHRDSVAKVATEVAHCHARFMHLETTITQRRADVLAERAQLQTLLESLDVNDERQKQKLVYLRNRVDRMLNSMERQIDKQQDYLRTCSLFELEDTLDDLQMSLDHENKTIDAKKTTVSQSTESVASSIAPSNSYHSCQSTSESKIKESKEKSVERVINEAVLSTWTVSRSLTHISDHSSTPIDIKEGAKNLLGKIERMATLLSSSFSIEATDTTQYTNAISDATSLESCLYRDSTIEL</sequence>
<protein>
    <submittedName>
        <fullName evidence="2">Uncharacterized protein</fullName>
    </submittedName>
</protein>
<accession>A0AAV5WI44</accession>
<keyword evidence="3" id="KW-1185">Reference proteome</keyword>
<reference evidence="2" key="1">
    <citation type="submission" date="2023-10" db="EMBL/GenBank/DDBJ databases">
        <title>Genome assembly of Pristionchus species.</title>
        <authorList>
            <person name="Yoshida K."/>
            <person name="Sommer R.J."/>
        </authorList>
    </citation>
    <scope>NUCLEOTIDE SEQUENCE</scope>
    <source>
        <strain evidence="2">RS5133</strain>
    </source>
</reference>
<gene>
    <name evidence="2" type="ORF">PFISCL1PPCAC_22395</name>
</gene>
<dbReference type="AlphaFoldDB" id="A0AAV5WI44"/>
<evidence type="ECO:0000313" key="2">
    <source>
        <dbReference type="EMBL" id="GMT31098.1"/>
    </source>
</evidence>
<organism evidence="2 3">
    <name type="scientific">Pristionchus fissidentatus</name>
    <dbReference type="NCBI Taxonomy" id="1538716"/>
    <lineage>
        <taxon>Eukaryota</taxon>
        <taxon>Metazoa</taxon>
        <taxon>Ecdysozoa</taxon>
        <taxon>Nematoda</taxon>
        <taxon>Chromadorea</taxon>
        <taxon>Rhabditida</taxon>
        <taxon>Rhabditina</taxon>
        <taxon>Diplogasteromorpha</taxon>
        <taxon>Diplogasteroidea</taxon>
        <taxon>Neodiplogasteridae</taxon>
        <taxon>Pristionchus</taxon>
    </lineage>
</organism>
<dbReference type="EMBL" id="BTSY01000005">
    <property type="protein sequence ID" value="GMT31098.1"/>
    <property type="molecule type" value="Genomic_DNA"/>
</dbReference>
<name>A0AAV5WI44_9BILA</name>
<feature type="non-terminal residue" evidence="2">
    <location>
        <position position="1"/>
    </location>
</feature>
<feature type="compositionally biased region" description="Polar residues" evidence="1">
    <location>
        <begin position="144"/>
        <end position="169"/>
    </location>
</feature>
<dbReference type="Proteomes" id="UP001432322">
    <property type="component" value="Unassembled WGS sequence"/>
</dbReference>
<evidence type="ECO:0000256" key="1">
    <source>
        <dbReference type="SAM" id="MobiDB-lite"/>
    </source>
</evidence>
<comment type="caution">
    <text evidence="2">The sequence shown here is derived from an EMBL/GenBank/DDBJ whole genome shotgun (WGS) entry which is preliminary data.</text>
</comment>
<evidence type="ECO:0000313" key="3">
    <source>
        <dbReference type="Proteomes" id="UP001432322"/>
    </source>
</evidence>